<dbReference type="Pfam" id="PF10006">
    <property type="entry name" value="DUF2249"/>
    <property type="match status" value="1"/>
</dbReference>
<organism evidence="2 3">
    <name type="scientific">Sulfurirhabdus autotrophica</name>
    <dbReference type="NCBI Taxonomy" id="1706046"/>
    <lineage>
        <taxon>Bacteria</taxon>
        <taxon>Pseudomonadati</taxon>
        <taxon>Pseudomonadota</taxon>
        <taxon>Betaproteobacteria</taxon>
        <taxon>Nitrosomonadales</taxon>
        <taxon>Sulfuricellaceae</taxon>
        <taxon>Sulfurirhabdus</taxon>
    </lineage>
</organism>
<dbReference type="CDD" id="cd00291">
    <property type="entry name" value="SirA_YedF_YeeD"/>
    <property type="match status" value="1"/>
</dbReference>
<comment type="caution">
    <text evidence="2">The sequence shown here is derived from an EMBL/GenBank/DDBJ whole genome shotgun (WGS) entry which is preliminary data.</text>
</comment>
<dbReference type="EMBL" id="SMCO01000016">
    <property type="protein sequence ID" value="TCV83263.1"/>
    <property type="molecule type" value="Genomic_DNA"/>
</dbReference>
<sequence>MNCEIMLDVRGLEPPEPMVKIMDALDTLQPGEALCVAIHREPFPLYAMLDEQGYVHSTTWSEDGYYEIIIRLQ</sequence>
<gene>
    <name evidence="2" type="ORF">EDC63_11613</name>
</gene>
<dbReference type="SUPFAM" id="SSF64307">
    <property type="entry name" value="SirA-like"/>
    <property type="match status" value="1"/>
</dbReference>
<dbReference type="InterPro" id="IPR018720">
    <property type="entry name" value="DUF2249"/>
</dbReference>
<feature type="domain" description="DUF2249" evidence="1">
    <location>
        <begin position="7"/>
        <end position="70"/>
    </location>
</feature>
<reference evidence="2 3" key="1">
    <citation type="submission" date="2019-03" db="EMBL/GenBank/DDBJ databases">
        <title>Genomic Encyclopedia of Type Strains, Phase IV (KMG-IV): sequencing the most valuable type-strain genomes for metagenomic binning, comparative biology and taxonomic classification.</title>
        <authorList>
            <person name="Goeker M."/>
        </authorList>
    </citation>
    <scope>NUCLEOTIDE SEQUENCE [LARGE SCALE GENOMIC DNA]</scope>
    <source>
        <strain evidence="2 3">DSM 100309</strain>
    </source>
</reference>
<name>A0A4R3XZW9_9PROT</name>
<evidence type="ECO:0000259" key="1">
    <source>
        <dbReference type="Pfam" id="PF10006"/>
    </source>
</evidence>
<accession>A0A4R3XZW9</accession>
<dbReference type="InterPro" id="IPR036868">
    <property type="entry name" value="TusA-like_sf"/>
</dbReference>
<dbReference type="AlphaFoldDB" id="A0A4R3XZW9"/>
<evidence type="ECO:0000313" key="2">
    <source>
        <dbReference type="EMBL" id="TCV83263.1"/>
    </source>
</evidence>
<protein>
    <submittedName>
        <fullName evidence="2">Uncharacterized protein DUF2249</fullName>
    </submittedName>
</protein>
<keyword evidence="3" id="KW-1185">Reference proteome</keyword>
<evidence type="ECO:0000313" key="3">
    <source>
        <dbReference type="Proteomes" id="UP000295367"/>
    </source>
</evidence>
<dbReference type="RefSeq" id="WP_223248347.1">
    <property type="nucleotide sequence ID" value="NZ_BHVT01000065.1"/>
</dbReference>
<dbReference type="Gene3D" id="3.30.110.40">
    <property type="entry name" value="TusA-like domain"/>
    <property type="match status" value="1"/>
</dbReference>
<proteinExistence type="predicted"/>
<dbReference type="Proteomes" id="UP000295367">
    <property type="component" value="Unassembled WGS sequence"/>
</dbReference>